<reference evidence="2 3" key="1">
    <citation type="submission" date="2024-01" db="EMBL/GenBank/DDBJ databases">
        <title>The genomes of 5 underutilized Papilionoideae crops provide insights into root nodulation and disease resistanc.</title>
        <authorList>
            <person name="Jiang F."/>
        </authorList>
    </citation>
    <scope>NUCLEOTIDE SEQUENCE [LARGE SCALE GENOMIC DNA]</scope>
    <source>
        <strain evidence="2">DUOXIRENSHENG_FW03</strain>
        <tissue evidence="2">Leaves</tissue>
    </source>
</reference>
<keyword evidence="1" id="KW-0472">Membrane</keyword>
<keyword evidence="3" id="KW-1185">Reference proteome</keyword>
<organism evidence="2 3">
    <name type="scientific">Psophocarpus tetragonolobus</name>
    <name type="common">Winged bean</name>
    <name type="synonym">Dolichos tetragonolobus</name>
    <dbReference type="NCBI Taxonomy" id="3891"/>
    <lineage>
        <taxon>Eukaryota</taxon>
        <taxon>Viridiplantae</taxon>
        <taxon>Streptophyta</taxon>
        <taxon>Embryophyta</taxon>
        <taxon>Tracheophyta</taxon>
        <taxon>Spermatophyta</taxon>
        <taxon>Magnoliopsida</taxon>
        <taxon>eudicotyledons</taxon>
        <taxon>Gunneridae</taxon>
        <taxon>Pentapetalae</taxon>
        <taxon>rosids</taxon>
        <taxon>fabids</taxon>
        <taxon>Fabales</taxon>
        <taxon>Fabaceae</taxon>
        <taxon>Papilionoideae</taxon>
        <taxon>50 kb inversion clade</taxon>
        <taxon>NPAAA clade</taxon>
        <taxon>indigoferoid/millettioid clade</taxon>
        <taxon>Phaseoleae</taxon>
        <taxon>Psophocarpus</taxon>
    </lineage>
</organism>
<accession>A0AAN9S4D2</accession>
<name>A0AAN9S4D2_PSOTE</name>
<dbReference type="AlphaFoldDB" id="A0AAN9S4D2"/>
<sequence length="117" mass="13286">MGVTEGEREELKSTLHLKAQEKERGGVTGALSTISISISERQSTKGQIHTNVTSLRAYPPPPSPFLFFFFTYFILLDYITLLSITILFLLFDLNPPHRVSFRFRTLLSLPILYSAVH</sequence>
<keyword evidence="1" id="KW-1133">Transmembrane helix</keyword>
<evidence type="ECO:0000313" key="3">
    <source>
        <dbReference type="Proteomes" id="UP001386955"/>
    </source>
</evidence>
<evidence type="ECO:0000313" key="2">
    <source>
        <dbReference type="EMBL" id="KAK7388747.1"/>
    </source>
</evidence>
<proteinExistence type="predicted"/>
<dbReference type="EMBL" id="JAYMYS010000006">
    <property type="protein sequence ID" value="KAK7388747.1"/>
    <property type="molecule type" value="Genomic_DNA"/>
</dbReference>
<gene>
    <name evidence="2" type="ORF">VNO78_23574</name>
</gene>
<keyword evidence="1" id="KW-0812">Transmembrane</keyword>
<dbReference type="Proteomes" id="UP001386955">
    <property type="component" value="Unassembled WGS sequence"/>
</dbReference>
<comment type="caution">
    <text evidence="2">The sequence shown here is derived from an EMBL/GenBank/DDBJ whole genome shotgun (WGS) entry which is preliminary data.</text>
</comment>
<protein>
    <submittedName>
        <fullName evidence="2">Uncharacterized protein</fullName>
    </submittedName>
</protein>
<feature type="transmembrane region" description="Helical" evidence="1">
    <location>
        <begin position="65"/>
        <end position="91"/>
    </location>
</feature>
<evidence type="ECO:0000256" key="1">
    <source>
        <dbReference type="SAM" id="Phobius"/>
    </source>
</evidence>